<reference evidence="1 2" key="1">
    <citation type="submission" date="2014-05" db="EMBL/GenBank/DDBJ databases">
        <title>Draft genome sequence of Amycolatopsis rifamycinica DSM 46095.</title>
        <authorList>
            <person name="Lal R."/>
            <person name="Saxena A."/>
            <person name="Kumari R."/>
            <person name="Mukherjee U."/>
            <person name="Singh P."/>
            <person name="Sangwan N."/>
            <person name="Mahato N.K."/>
        </authorList>
    </citation>
    <scope>NUCLEOTIDE SEQUENCE [LARGE SCALE GENOMIC DNA]</scope>
    <source>
        <strain evidence="1 2">DSM 46095</strain>
    </source>
</reference>
<protein>
    <submittedName>
        <fullName evidence="1">Uncharacterized protein</fullName>
    </submittedName>
</protein>
<keyword evidence="2" id="KW-1185">Reference proteome</keyword>
<proteinExistence type="predicted"/>
<dbReference type="OrthoDB" id="3615488at2"/>
<dbReference type="eggNOG" id="ENOG50344SU">
    <property type="taxonomic scope" value="Bacteria"/>
</dbReference>
<evidence type="ECO:0000313" key="1">
    <source>
        <dbReference type="EMBL" id="KDN22094.1"/>
    </source>
</evidence>
<sequence>MTTPPAAPPDLRAQPQPYPEDADARIRQIAEIFGHDNVLRLLGDVRNRLLGNALQVQSMAMDFAQKKDLSDAGDDVAQAALAVAGTWSGRGADQFTGYAELVGKALEGQQEVVASMSGILSEIAGCIIDTYAKAIEFIGNCAVELGKVGYKTIIAIATAEIPILDVITSKEVVDTVADALFDLVKSVSDLFGQTFETLGKYRTQAIALVQGNTNFPDMPPMPGNSGINDQRQWRIDPSAAPA</sequence>
<dbReference type="STRING" id="287986.DV20_11980"/>
<accession>A0A066UD74</accession>
<comment type="caution">
    <text evidence="1">The sequence shown here is derived from an EMBL/GenBank/DDBJ whole genome shotgun (WGS) entry which is preliminary data.</text>
</comment>
<dbReference type="Proteomes" id="UP000027345">
    <property type="component" value="Unassembled WGS sequence"/>
</dbReference>
<dbReference type="RefSeq" id="WP_043779325.1">
    <property type="nucleotide sequence ID" value="NZ_JMQI01000024.1"/>
</dbReference>
<name>A0A066UD74_9PSEU</name>
<evidence type="ECO:0000313" key="2">
    <source>
        <dbReference type="Proteomes" id="UP000027345"/>
    </source>
</evidence>
<dbReference type="EMBL" id="JMQI01000024">
    <property type="protein sequence ID" value="KDN22094.1"/>
    <property type="molecule type" value="Genomic_DNA"/>
</dbReference>
<gene>
    <name evidence="1" type="ORF">DV20_11980</name>
</gene>
<organism evidence="1 2">
    <name type="scientific">Amycolatopsis rifamycinica</name>
    <dbReference type="NCBI Taxonomy" id="287986"/>
    <lineage>
        <taxon>Bacteria</taxon>
        <taxon>Bacillati</taxon>
        <taxon>Actinomycetota</taxon>
        <taxon>Actinomycetes</taxon>
        <taxon>Pseudonocardiales</taxon>
        <taxon>Pseudonocardiaceae</taxon>
        <taxon>Amycolatopsis</taxon>
    </lineage>
</organism>
<dbReference type="AlphaFoldDB" id="A0A066UD74"/>